<dbReference type="AlphaFoldDB" id="A0A1S4EBC2"/>
<name>A0A1S4EBC2_DIACI</name>
<accession>A0A1S4EBC2</accession>
<reference evidence="5" key="1">
    <citation type="submission" date="2025-08" db="UniProtKB">
        <authorList>
            <consortium name="RefSeq"/>
        </authorList>
    </citation>
    <scope>IDENTIFICATION</scope>
</reference>
<dbReference type="RefSeq" id="XP_017299389.1">
    <property type="nucleotide sequence ID" value="XM_017443900.2"/>
</dbReference>
<dbReference type="GO" id="GO:0004467">
    <property type="term" value="F:long-chain fatty acid-CoA ligase activity"/>
    <property type="evidence" value="ECO:0007669"/>
    <property type="project" value="TreeGrafter"/>
</dbReference>
<feature type="domain" description="AMP-dependent synthetase/ligase" evidence="3">
    <location>
        <begin position="89"/>
        <end position="155"/>
    </location>
</feature>
<dbReference type="GeneID" id="103508761"/>
<gene>
    <name evidence="5" type="primary">LOC103508761</name>
</gene>
<dbReference type="Gene3D" id="3.40.50.12780">
    <property type="entry name" value="N-terminal domain of ligase-like"/>
    <property type="match status" value="1"/>
</dbReference>
<protein>
    <submittedName>
        <fullName evidence="5">4-coumarate--CoA ligase 3-like isoform X2</fullName>
    </submittedName>
</protein>
<organism evidence="4 5">
    <name type="scientific">Diaphorina citri</name>
    <name type="common">Asian citrus psyllid</name>
    <dbReference type="NCBI Taxonomy" id="121845"/>
    <lineage>
        <taxon>Eukaryota</taxon>
        <taxon>Metazoa</taxon>
        <taxon>Ecdysozoa</taxon>
        <taxon>Arthropoda</taxon>
        <taxon>Hexapoda</taxon>
        <taxon>Insecta</taxon>
        <taxon>Pterygota</taxon>
        <taxon>Neoptera</taxon>
        <taxon>Paraneoptera</taxon>
        <taxon>Hemiptera</taxon>
        <taxon>Sternorrhyncha</taxon>
        <taxon>Psylloidea</taxon>
        <taxon>Psyllidae</taxon>
        <taxon>Diaphorininae</taxon>
        <taxon>Diaphorina</taxon>
    </lineage>
</organism>
<dbReference type="OMA" id="FRDIGPW"/>
<sequence>MALQMRMCSKISRSVCVSSKYSFKFQNILCNKPASLRYSNLNLVRHASASSHVLESPFGLVDVPNQTLTDYVFRDIGPWSNLPMITCGTSGRTYKYGEGRFITRQFAIALLREIGLKKGDVVGILMPNIPEYAFAIHGALEAGLVVTFVNPLYTPG</sequence>
<evidence type="ECO:0000256" key="2">
    <source>
        <dbReference type="ARBA" id="ARBA00023140"/>
    </source>
</evidence>
<dbReference type="SUPFAM" id="SSF56801">
    <property type="entry name" value="Acetyl-CoA synthetase-like"/>
    <property type="match status" value="1"/>
</dbReference>
<evidence type="ECO:0000313" key="4">
    <source>
        <dbReference type="Proteomes" id="UP000079169"/>
    </source>
</evidence>
<dbReference type="InterPro" id="IPR000873">
    <property type="entry name" value="AMP-dep_synth/lig_dom"/>
</dbReference>
<evidence type="ECO:0000256" key="1">
    <source>
        <dbReference type="ARBA" id="ARBA00004275"/>
    </source>
</evidence>
<evidence type="ECO:0000313" key="5">
    <source>
        <dbReference type="RefSeq" id="XP_017299389.1"/>
    </source>
</evidence>
<comment type="subcellular location">
    <subcellularLocation>
        <location evidence="1">Peroxisome</location>
    </subcellularLocation>
</comment>
<dbReference type="PANTHER" id="PTHR24096">
    <property type="entry name" value="LONG-CHAIN-FATTY-ACID--COA LIGASE"/>
    <property type="match status" value="1"/>
</dbReference>
<dbReference type="GO" id="GO:0005777">
    <property type="term" value="C:peroxisome"/>
    <property type="evidence" value="ECO:0007669"/>
    <property type="project" value="UniProtKB-SubCell"/>
</dbReference>
<keyword evidence="2" id="KW-0576">Peroxisome</keyword>
<proteinExistence type="predicted"/>
<dbReference type="GO" id="GO:0046949">
    <property type="term" value="P:fatty-acyl-CoA biosynthetic process"/>
    <property type="evidence" value="ECO:0007669"/>
    <property type="project" value="TreeGrafter"/>
</dbReference>
<dbReference type="PANTHER" id="PTHR24096:SF394">
    <property type="entry name" value="LUCIFERIN 4-MONOOXYGENASE"/>
    <property type="match status" value="1"/>
</dbReference>
<keyword evidence="4" id="KW-1185">Reference proteome</keyword>
<evidence type="ECO:0000259" key="3">
    <source>
        <dbReference type="Pfam" id="PF00501"/>
    </source>
</evidence>
<dbReference type="InterPro" id="IPR042099">
    <property type="entry name" value="ANL_N_sf"/>
</dbReference>
<dbReference type="Pfam" id="PF00501">
    <property type="entry name" value="AMP-binding"/>
    <property type="match status" value="1"/>
</dbReference>
<dbReference type="Proteomes" id="UP000079169">
    <property type="component" value="Unplaced"/>
</dbReference>